<accession>A0A9D2HMJ7</accession>
<dbReference type="EMBL" id="DWZD01000016">
    <property type="protein sequence ID" value="HJA78383.1"/>
    <property type="molecule type" value="Genomic_DNA"/>
</dbReference>
<dbReference type="Proteomes" id="UP000823821">
    <property type="component" value="Unassembled WGS sequence"/>
</dbReference>
<gene>
    <name evidence="1" type="ORF">H9784_02250</name>
</gene>
<name>A0A9D2HMJ7_9BACT</name>
<organism evidence="1 2">
    <name type="scientific">Candidatus Desulfovibrio intestinavium</name>
    <dbReference type="NCBI Taxonomy" id="2838534"/>
    <lineage>
        <taxon>Bacteria</taxon>
        <taxon>Pseudomonadati</taxon>
        <taxon>Thermodesulfobacteriota</taxon>
        <taxon>Desulfovibrionia</taxon>
        <taxon>Desulfovibrionales</taxon>
        <taxon>Desulfovibrionaceae</taxon>
        <taxon>Desulfovibrio</taxon>
    </lineage>
</organism>
<reference evidence="1" key="1">
    <citation type="journal article" date="2021" name="PeerJ">
        <title>Extensive microbial diversity within the chicken gut microbiome revealed by metagenomics and culture.</title>
        <authorList>
            <person name="Gilroy R."/>
            <person name="Ravi A."/>
            <person name="Getino M."/>
            <person name="Pursley I."/>
            <person name="Horton D.L."/>
            <person name="Alikhan N.F."/>
            <person name="Baker D."/>
            <person name="Gharbi K."/>
            <person name="Hall N."/>
            <person name="Watson M."/>
            <person name="Adriaenssens E.M."/>
            <person name="Foster-Nyarko E."/>
            <person name="Jarju S."/>
            <person name="Secka A."/>
            <person name="Antonio M."/>
            <person name="Oren A."/>
            <person name="Chaudhuri R.R."/>
            <person name="La Ragione R."/>
            <person name="Hildebrand F."/>
            <person name="Pallen M.J."/>
        </authorList>
    </citation>
    <scope>NUCLEOTIDE SEQUENCE</scope>
    <source>
        <strain evidence="1">5032</strain>
    </source>
</reference>
<evidence type="ECO:0000313" key="2">
    <source>
        <dbReference type="Proteomes" id="UP000823821"/>
    </source>
</evidence>
<reference evidence="1" key="2">
    <citation type="submission" date="2021-04" db="EMBL/GenBank/DDBJ databases">
        <authorList>
            <person name="Gilroy R."/>
        </authorList>
    </citation>
    <scope>NUCLEOTIDE SEQUENCE</scope>
    <source>
        <strain evidence="1">5032</strain>
    </source>
</reference>
<protein>
    <submittedName>
        <fullName evidence="1">Uncharacterized protein</fullName>
    </submittedName>
</protein>
<comment type="caution">
    <text evidence="1">The sequence shown here is derived from an EMBL/GenBank/DDBJ whole genome shotgun (WGS) entry which is preliminary data.</text>
</comment>
<sequence>MRQYLEDFVSRKYAAVCEELEAHAAKGRELCYLQGTSFADGSDPDYSRRLLRNVYLLRYGVAYFTEYYRVYQEIFSRFHNNCGQYALFSVGSGAHLDKTAAALALWEWQPSAHLTYIGLDRVNWADDVEQSITPNCSVEELTELPSQINCNILAFPKSISELDSVFLWDMASRVTSEQILLVFSLRKGDAPSFGDCRKINDVLRCFLERDYGINQASRVALGGETIFQNLGYNPYFGQNEAFEIVAHLGKRCCERLTCEKECGEGLGKYPMTKPKYFWDCYYLLEKIDAAPATANPYCRR</sequence>
<dbReference type="AlphaFoldDB" id="A0A9D2HMJ7"/>
<proteinExistence type="predicted"/>
<evidence type="ECO:0000313" key="1">
    <source>
        <dbReference type="EMBL" id="HJA78383.1"/>
    </source>
</evidence>